<dbReference type="InterPro" id="IPR036388">
    <property type="entry name" value="WH-like_DNA-bd_sf"/>
</dbReference>
<accession>A0ABR9HYB6</accession>
<evidence type="ECO:0000256" key="2">
    <source>
        <dbReference type="ARBA" id="ARBA00023015"/>
    </source>
</evidence>
<dbReference type="GO" id="GO:0003677">
    <property type="term" value="F:DNA binding"/>
    <property type="evidence" value="ECO:0007669"/>
    <property type="project" value="UniProtKB-KW"/>
</dbReference>
<keyword evidence="4" id="KW-0804">Transcription</keyword>
<comment type="similarity">
    <text evidence="1">Belongs to the LysR transcriptional regulatory family.</text>
</comment>
<feature type="domain" description="HTH lysR-type" evidence="5">
    <location>
        <begin position="7"/>
        <end position="64"/>
    </location>
</feature>
<dbReference type="SUPFAM" id="SSF53850">
    <property type="entry name" value="Periplasmic binding protein-like II"/>
    <property type="match status" value="1"/>
</dbReference>
<dbReference type="Gene3D" id="1.10.10.10">
    <property type="entry name" value="Winged helix-like DNA-binding domain superfamily/Winged helix DNA-binding domain"/>
    <property type="match status" value="1"/>
</dbReference>
<sequence>MLSGGTVELRALKYFVTVAEELHFGRAAERLNIVQPAVSHQIARLERDLGTRLFDRSPRHVRLTPAGERVLAAAQETLAAAARVRVVAGEPASHVRIGVAPGLTARLERAAQLLLDQDQPAQVSLVDLPVPARLAAVRGGELDLALVRGPVEPDGVRVVRAWSEPLLAVVSDEHPVAGRPVARPADLDRAALRLPARAEDPPWHDAVTSALHQAGRGSTGRSAGSVLTVLIEVGGGHGAWTLLTADQLTGFAARRVRALPLDPPLSIDGNIVASLRTPDVCVSSFVRALADTPEP</sequence>
<evidence type="ECO:0000256" key="4">
    <source>
        <dbReference type="ARBA" id="ARBA00023163"/>
    </source>
</evidence>
<keyword evidence="3 6" id="KW-0238">DNA-binding</keyword>
<keyword evidence="7" id="KW-1185">Reference proteome</keyword>
<evidence type="ECO:0000256" key="3">
    <source>
        <dbReference type="ARBA" id="ARBA00023125"/>
    </source>
</evidence>
<evidence type="ECO:0000313" key="6">
    <source>
        <dbReference type="EMBL" id="MBE1495928.1"/>
    </source>
</evidence>
<organism evidence="6 7">
    <name type="scientific">Amycolatopsis lexingtonensis</name>
    <dbReference type="NCBI Taxonomy" id="218822"/>
    <lineage>
        <taxon>Bacteria</taxon>
        <taxon>Bacillati</taxon>
        <taxon>Actinomycetota</taxon>
        <taxon>Actinomycetes</taxon>
        <taxon>Pseudonocardiales</taxon>
        <taxon>Pseudonocardiaceae</taxon>
        <taxon>Amycolatopsis</taxon>
    </lineage>
</organism>
<dbReference type="PANTHER" id="PTHR30346">
    <property type="entry name" value="TRANSCRIPTIONAL DUAL REGULATOR HCAR-RELATED"/>
    <property type="match status" value="1"/>
</dbReference>
<dbReference type="InterPro" id="IPR005119">
    <property type="entry name" value="LysR_subst-bd"/>
</dbReference>
<comment type="caution">
    <text evidence="6">The sequence shown here is derived from an EMBL/GenBank/DDBJ whole genome shotgun (WGS) entry which is preliminary data.</text>
</comment>
<dbReference type="Pfam" id="PF03466">
    <property type="entry name" value="LysR_substrate"/>
    <property type="match status" value="1"/>
</dbReference>
<dbReference type="PROSITE" id="PS50931">
    <property type="entry name" value="HTH_LYSR"/>
    <property type="match status" value="1"/>
</dbReference>
<dbReference type="InterPro" id="IPR000847">
    <property type="entry name" value="LysR_HTH_N"/>
</dbReference>
<evidence type="ECO:0000313" key="7">
    <source>
        <dbReference type="Proteomes" id="UP000631670"/>
    </source>
</evidence>
<dbReference type="Gene3D" id="3.40.190.10">
    <property type="entry name" value="Periplasmic binding protein-like II"/>
    <property type="match status" value="2"/>
</dbReference>
<gene>
    <name evidence="6" type="ORF">H4696_003028</name>
</gene>
<evidence type="ECO:0000256" key="1">
    <source>
        <dbReference type="ARBA" id="ARBA00009437"/>
    </source>
</evidence>
<dbReference type="PRINTS" id="PR00039">
    <property type="entry name" value="HTHLYSR"/>
</dbReference>
<keyword evidence="2" id="KW-0805">Transcription regulation</keyword>
<dbReference type="RefSeq" id="WP_338078675.1">
    <property type="nucleotide sequence ID" value="NZ_JADBEG010000001.1"/>
</dbReference>
<dbReference type="InterPro" id="IPR036390">
    <property type="entry name" value="WH_DNA-bd_sf"/>
</dbReference>
<dbReference type="Pfam" id="PF00126">
    <property type="entry name" value="HTH_1"/>
    <property type="match status" value="1"/>
</dbReference>
<dbReference type="EMBL" id="JADBEG010000001">
    <property type="protein sequence ID" value="MBE1495928.1"/>
    <property type="molecule type" value="Genomic_DNA"/>
</dbReference>
<name>A0ABR9HYB6_9PSEU</name>
<proteinExistence type="inferred from homology"/>
<dbReference type="Proteomes" id="UP000631670">
    <property type="component" value="Unassembled WGS sequence"/>
</dbReference>
<reference evidence="6 7" key="1">
    <citation type="submission" date="2020-10" db="EMBL/GenBank/DDBJ databases">
        <title>Sequencing the genomes of 1000 actinobacteria strains.</title>
        <authorList>
            <person name="Klenk H.-P."/>
        </authorList>
    </citation>
    <scope>NUCLEOTIDE SEQUENCE [LARGE SCALE GENOMIC DNA]</scope>
    <source>
        <strain evidence="6 7">DSM 44653</strain>
    </source>
</reference>
<protein>
    <submittedName>
        <fullName evidence="6">DNA-binding transcriptional LysR family regulator</fullName>
    </submittedName>
</protein>
<evidence type="ECO:0000259" key="5">
    <source>
        <dbReference type="PROSITE" id="PS50931"/>
    </source>
</evidence>
<dbReference type="PANTHER" id="PTHR30346:SF0">
    <property type="entry name" value="HCA OPERON TRANSCRIPTIONAL ACTIVATOR HCAR"/>
    <property type="match status" value="1"/>
</dbReference>
<dbReference type="SUPFAM" id="SSF46785">
    <property type="entry name" value="Winged helix' DNA-binding domain"/>
    <property type="match status" value="1"/>
</dbReference>